<dbReference type="Gene3D" id="3.40.640.10">
    <property type="entry name" value="Type I PLP-dependent aspartate aminotransferase-like (Major domain)"/>
    <property type="match status" value="1"/>
</dbReference>
<gene>
    <name evidence="8" type="primary">speA_5</name>
    <name evidence="8" type="ORF">hbim_04333</name>
</gene>
<evidence type="ECO:0000256" key="1">
    <source>
        <dbReference type="ARBA" id="ARBA00001933"/>
    </source>
</evidence>
<dbReference type="EMBL" id="AP027452">
    <property type="protein sequence ID" value="BDY30390.1"/>
    <property type="molecule type" value="Genomic_DNA"/>
</dbReference>
<proteinExistence type="inferred from homology"/>
<dbReference type="AlphaFoldDB" id="A0AAI8TWU6"/>
<dbReference type="InterPro" id="IPR015421">
    <property type="entry name" value="PyrdxlP-dep_Trfase_major"/>
</dbReference>
<dbReference type="RefSeq" id="WP_276822788.1">
    <property type="nucleotide sequence ID" value="NZ_AP027452.1"/>
</dbReference>
<sequence length="480" mass="49751">MPTDPRGLRSHAPLLDAWLRFQEDPPTPFTIPGHKQRGDVVGDVVAGDVPLYAGLDTMKLSRGVLADAEARAARLWGADICRFSVGGASHGNQALALAVAHGSADSDGGGNGSVIVSRTLHRSMLLGLVLAGLTPVWVRPEVDPSIGLPRGVSPAGVAEALRRHPEARAVFVGDPSYVGTVGDVAALADVAHAHDVPLIVDSAWAAHFGFHPRLPRHALQLGADAMVVSAHKTLPAWSQAALVLVQGRRIDPARLDAGVEATHTTSPAGAILASIDASRALLERHGQAMLGDVLTAVGRVRERLAGVEGLVVLDGPGVDPLKLTLVLSGTGADGNVVEDDLLAAGLPVEAAERDTLVAQVSLADSAQTLDRFSDAVVASVERHRAAPRPVVTGAAYQVTPVTAMPPRAAFFAPTETVGLDESVGRVSVELVAPYPPGIPVLAPGEEITESVLAALGKARADGIRIAYAADPTLRTLRVVR</sequence>
<comment type="cofactor">
    <cofactor evidence="1">
        <name>pyridoxal 5'-phosphate</name>
        <dbReference type="ChEBI" id="CHEBI:597326"/>
    </cofactor>
</comment>
<dbReference type="InterPro" id="IPR015424">
    <property type="entry name" value="PyrdxlP-dep_Trfase"/>
</dbReference>
<dbReference type="GO" id="GO:0008792">
    <property type="term" value="F:arginine decarboxylase activity"/>
    <property type="evidence" value="ECO:0007669"/>
    <property type="project" value="UniProtKB-EC"/>
</dbReference>
<dbReference type="SUPFAM" id="SSF55904">
    <property type="entry name" value="Ornithine decarboxylase C-terminal domain"/>
    <property type="match status" value="1"/>
</dbReference>
<dbReference type="InterPro" id="IPR008286">
    <property type="entry name" value="Prn/Lys/Arg_de-COase_C"/>
</dbReference>
<evidence type="ECO:0000256" key="2">
    <source>
        <dbReference type="ARBA" id="ARBA00010671"/>
    </source>
</evidence>
<dbReference type="InterPro" id="IPR052357">
    <property type="entry name" value="Orn_Lys_Arg_decarboxylase-I"/>
</dbReference>
<reference evidence="8" key="1">
    <citation type="submission" date="2023-03" db="EMBL/GenBank/DDBJ databases">
        <title>Draft genome sequence of a Mycolicibacterium mageritense strain H4_3_1 isolated from a hybrid biological-inorganic system reactor.</title>
        <authorList>
            <person name="Feng X."/>
            <person name="Kazama D."/>
            <person name="Sato K."/>
            <person name="Kobayashi H."/>
        </authorList>
    </citation>
    <scope>NUCLEOTIDE SEQUENCE</scope>
    <source>
        <strain evidence="8">H4_3_1</strain>
    </source>
</reference>
<evidence type="ECO:0000313" key="9">
    <source>
        <dbReference type="Proteomes" id="UP001241092"/>
    </source>
</evidence>
<dbReference type="Pfam" id="PF03711">
    <property type="entry name" value="OKR_DC_1_C"/>
    <property type="match status" value="1"/>
</dbReference>
<dbReference type="InterPro" id="IPR036633">
    <property type="entry name" value="Prn/Lys/Arg_de-COase_C_sf"/>
</dbReference>
<dbReference type="EC" id="4.1.1.19" evidence="8"/>
<dbReference type="PANTHER" id="PTHR43277">
    <property type="entry name" value="ARGININE DECARBOXYLASE"/>
    <property type="match status" value="1"/>
</dbReference>
<comment type="similarity">
    <text evidence="2">Belongs to the Orn/Lys/Arg decarboxylase class-I family.</text>
</comment>
<evidence type="ECO:0000256" key="4">
    <source>
        <dbReference type="ARBA" id="ARBA00022898"/>
    </source>
</evidence>
<dbReference type="PANTHER" id="PTHR43277:SF4">
    <property type="entry name" value="ARGININE DECARBOXYLASE"/>
    <property type="match status" value="1"/>
</dbReference>
<evidence type="ECO:0000313" key="8">
    <source>
        <dbReference type="EMBL" id="BDY30390.1"/>
    </source>
</evidence>
<evidence type="ECO:0000259" key="7">
    <source>
        <dbReference type="Pfam" id="PF03711"/>
    </source>
</evidence>
<feature type="domain" description="Orn/Lys/Arg decarboxylases family 1 pyridoxal-P attachment site" evidence="6">
    <location>
        <begin position="13"/>
        <end position="305"/>
    </location>
</feature>
<protein>
    <submittedName>
        <fullName evidence="8">Arginine decarboxylase</fullName>
        <ecNumber evidence="8">4.1.1.19</ecNumber>
    </submittedName>
</protein>
<dbReference type="SUPFAM" id="SSF53383">
    <property type="entry name" value="PLP-dependent transferases"/>
    <property type="match status" value="1"/>
</dbReference>
<evidence type="ECO:0000256" key="3">
    <source>
        <dbReference type="ARBA" id="ARBA00022793"/>
    </source>
</evidence>
<dbReference type="Gene3D" id="3.90.100.10">
    <property type="entry name" value="Orn/Lys/Arg decarboxylase, C-terminal domain"/>
    <property type="match status" value="1"/>
</dbReference>
<organism evidence="8 9">
    <name type="scientific">Mycolicibacterium mageritense</name>
    <name type="common">Mycobacterium mageritense</name>
    <dbReference type="NCBI Taxonomy" id="53462"/>
    <lineage>
        <taxon>Bacteria</taxon>
        <taxon>Bacillati</taxon>
        <taxon>Actinomycetota</taxon>
        <taxon>Actinomycetes</taxon>
        <taxon>Mycobacteriales</taxon>
        <taxon>Mycobacteriaceae</taxon>
        <taxon>Mycolicibacterium</taxon>
    </lineage>
</organism>
<keyword evidence="3" id="KW-0210">Decarboxylase</keyword>
<dbReference type="Proteomes" id="UP001241092">
    <property type="component" value="Chromosome"/>
</dbReference>
<evidence type="ECO:0000259" key="6">
    <source>
        <dbReference type="Pfam" id="PF01276"/>
    </source>
</evidence>
<name>A0AAI8TWU6_MYCME</name>
<keyword evidence="5 8" id="KW-0456">Lyase</keyword>
<dbReference type="InterPro" id="IPR000310">
    <property type="entry name" value="Orn/Lys/Arg_deCO2ase_major_dom"/>
</dbReference>
<dbReference type="Pfam" id="PF01276">
    <property type="entry name" value="OKR_DC_1"/>
    <property type="match status" value="1"/>
</dbReference>
<evidence type="ECO:0000256" key="5">
    <source>
        <dbReference type="ARBA" id="ARBA00023239"/>
    </source>
</evidence>
<keyword evidence="4" id="KW-0663">Pyridoxal phosphate</keyword>
<accession>A0AAI8TWU6</accession>
<feature type="domain" description="Orn/Lys/Arg decarboxylase C-terminal" evidence="7">
    <location>
        <begin position="391"/>
        <end position="450"/>
    </location>
</feature>